<gene>
    <name evidence="5" type="ORF">HJG60_010023</name>
</gene>
<feature type="region of interest" description="Disordered" evidence="3">
    <location>
        <begin position="88"/>
        <end position="123"/>
    </location>
</feature>
<reference evidence="5 6" key="1">
    <citation type="journal article" date="2020" name="Nature">
        <title>Six reference-quality genomes reveal evolution of bat adaptations.</title>
        <authorList>
            <person name="Jebb D."/>
            <person name="Huang Z."/>
            <person name="Pippel M."/>
            <person name="Hughes G.M."/>
            <person name="Lavrichenko K."/>
            <person name="Devanna P."/>
            <person name="Winkler S."/>
            <person name="Jermiin L.S."/>
            <person name="Skirmuntt E.C."/>
            <person name="Katzourakis A."/>
            <person name="Burkitt-Gray L."/>
            <person name="Ray D.A."/>
            <person name="Sullivan K.A.M."/>
            <person name="Roscito J.G."/>
            <person name="Kirilenko B.M."/>
            <person name="Davalos L.M."/>
            <person name="Corthals A.P."/>
            <person name="Power M.L."/>
            <person name="Jones G."/>
            <person name="Ransome R.D."/>
            <person name="Dechmann D.K.N."/>
            <person name="Locatelli A.G."/>
            <person name="Puechmaille S.J."/>
            <person name="Fedrigo O."/>
            <person name="Jarvis E.D."/>
            <person name="Hiller M."/>
            <person name="Vernes S.C."/>
            <person name="Myers E.W."/>
            <person name="Teeling E.C."/>
        </authorList>
    </citation>
    <scope>NUCLEOTIDE SEQUENCE [LARGE SCALE GENOMIC DNA]</scope>
    <source>
        <strain evidence="5">Bat1K_MPI-CBG_1</strain>
    </source>
</reference>
<comment type="caution">
    <text evidence="5">The sequence shown here is derived from an EMBL/GenBank/DDBJ whole genome shotgun (WGS) entry which is preliminary data.</text>
</comment>
<evidence type="ECO:0000256" key="3">
    <source>
        <dbReference type="SAM" id="MobiDB-lite"/>
    </source>
</evidence>
<evidence type="ECO:0000259" key="4">
    <source>
        <dbReference type="Pfam" id="PF10170"/>
    </source>
</evidence>
<proteinExistence type="inferred from homology"/>
<evidence type="ECO:0000313" key="6">
    <source>
        <dbReference type="Proteomes" id="UP000664940"/>
    </source>
</evidence>
<sequence length="123" mass="13656">MAHEAEHQPLGVFECQLCSLTAPYSYVGQKPPNTQSIILLEESFVTKDPFTPDKDRFLVLGSRCSVCSRLVCVGPECSLFYSKRFCLPQDSPSVTPPQRCGMPDCELPSARPGKCEKRAGERE</sequence>
<feature type="domain" description="Cysteine-rich DPF motif" evidence="4">
    <location>
        <begin position="13"/>
        <end position="88"/>
    </location>
</feature>
<dbReference type="PANTHER" id="PTHR31849:SF1">
    <property type="entry name" value="CYSTEINE-RICH DPF MOTIF DOMAIN-CONTAINING PROTEIN 1"/>
    <property type="match status" value="1"/>
</dbReference>
<dbReference type="AlphaFoldDB" id="A0A834AYI4"/>
<protein>
    <recommendedName>
        <fullName evidence="2">Cysteine-rich DPF motif domain-containing protein 1</fullName>
    </recommendedName>
</protein>
<comment type="similarity">
    <text evidence="1">Belongs to the CDPF1 family.</text>
</comment>
<evidence type="ECO:0000256" key="1">
    <source>
        <dbReference type="ARBA" id="ARBA00007917"/>
    </source>
</evidence>
<name>A0A834AYI4_9CHIR</name>
<feature type="compositionally biased region" description="Basic and acidic residues" evidence="3">
    <location>
        <begin position="113"/>
        <end position="123"/>
    </location>
</feature>
<evidence type="ECO:0000313" key="5">
    <source>
        <dbReference type="EMBL" id="KAF6119533.1"/>
    </source>
</evidence>
<dbReference type="Proteomes" id="UP000664940">
    <property type="component" value="Unassembled WGS sequence"/>
</dbReference>
<evidence type="ECO:0000256" key="2">
    <source>
        <dbReference type="ARBA" id="ARBA00014801"/>
    </source>
</evidence>
<dbReference type="Pfam" id="PF10170">
    <property type="entry name" value="C6_DPF"/>
    <property type="match status" value="1"/>
</dbReference>
<organism evidence="5 6">
    <name type="scientific">Phyllostomus discolor</name>
    <name type="common">pale spear-nosed bat</name>
    <dbReference type="NCBI Taxonomy" id="89673"/>
    <lineage>
        <taxon>Eukaryota</taxon>
        <taxon>Metazoa</taxon>
        <taxon>Chordata</taxon>
        <taxon>Craniata</taxon>
        <taxon>Vertebrata</taxon>
        <taxon>Euteleostomi</taxon>
        <taxon>Mammalia</taxon>
        <taxon>Eutheria</taxon>
        <taxon>Laurasiatheria</taxon>
        <taxon>Chiroptera</taxon>
        <taxon>Yangochiroptera</taxon>
        <taxon>Phyllostomidae</taxon>
        <taxon>Phyllostominae</taxon>
        <taxon>Phyllostomus</taxon>
    </lineage>
</organism>
<accession>A0A834AYI4</accession>
<dbReference type="PANTHER" id="PTHR31849">
    <property type="entry name" value="CYSTEINE-RICH PDF MOTIF DOMAIN-CONTAINING PROTEIN 1"/>
    <property type="match status" value="1"/>
</dbReference>
<dbReference type="PRINTS" id="PR01995">
    <property type="entry name" value="UPF0595"/>
</dbReference>
<dbReference type="InterPro" id="IPR042426">
    <property type="entry name" value="CDPF1"/>
</dbReference>
<dbReference type="EMBL" id="JABVXQ010000003">
    <property type="protein sequence ID" value="KAF6119533.1"/>
    <property type="molecule type" value="Genomic_DNA"/>
</dbReference>
<dbReference type="InterPro" id="IPR018785">
    <property type="entry name" value="CDPF1_dom"/>
</dbReference>